<proteinExistence type="predicted"/>
<protein>
    <submittedName>
        <fullName evidence="2">Alpha/beta hydrolase</fullName>
    </submittedName>
</protein>
<evidence type="ECO:0000313" key="3">
    <source>
        <dbReference type="Proteomes" id="UP001239397"/>
    </source>
</evidence>
<dbReference type="AlphaFoldDB" id="A0A9Y2NKD2"/>
<dbReference type="GO" id="GO:0016787">
    <property type="term" value="F:hydrolase activity"/>
    <property type="evidence" value="ECO:0007669"/>
    <property type="project" value="UniProtKB-KW"/>
</dbReference>
<accession>A0A9Y2NKD2</accession>
<dbReference type="InterPro" id="IPR029058">
    <property type="entry name" value="AB_hydrolase_fold"/>
</dbReference>
<dbReference type="Pfam" id="PF12697">
    <property type="entry name" value="Abhydrolase_6"/>
    <property type="match status" value="1"/>
</dbReference>
<dbReference type="InterPro" id="IPR000073">
    <property type="entry name" value="AB_hydrolase_1"/>
</dbReference>
<feature type="domain" description="AB hydrolase-1" evidence="1">
    <location>
        <begin position="9"/>
        <end position="229"/>
    </location>
</feature>
<dbReference type="Proteomes" id="UP001239397">
    <property type="component" value="Chromosome"/>
</dbReference>
<dbReference type="Gene3D" id="3.40.50.1820">
    <property type="entry name" value="alpha/beta hydrolase"/>
    <property type="match status" value="1"/>
</dbReference>
<keyword evidence="2" id="KW-0378">Hydrolase</keyword>
<dbReference type="RefSeq" id="WP_285997481.1">
    <property type="nucleotide sequence ID" value="NZ_CP127295.1"/>
</dbReference>
<dbReference type="SUPFAM" id="SSF53474">
    <property type="entry name" value="alpha/beta-Hydrolases"/>
    <property type="match status" value="1"/>
</dbReference>
<keyword evidence="3" id="KW-1185">Reference proteome</keyword>
<dbReference type="KEGG" id="amog:QRX60_44445"/>
<dbReference type="PANTHER" id="PTHR37017">
    <property type="entry name" value="AB HYDROLASE-1 DOMAIN-CONTAINING PROTEIN-RELATED"/>
    <property type="match status" value="1"/>
</dbReference>
<dbReference type="InterPro" id="IPR052897">
    <property type="entry name" value="Sec-Metab_Biosynth_Hydrolase"/>
</dbReference>
<dbReference type="EMBL" id="CP127295">
    <property type="protein sequence ID" value="WIY01020.1"/>
    <property type="molecule type" value="Genomic_DNA"/>
</dbReference>
<dbReference type="PANTHER" id="PTHR37017:SF11">
    <property type="entry name" value="ESTERASE_LIPASE_THIOESTERASE DOMAIN-CONTAINING PROTEIN"/>
    <property type="match status" value="1"/>
</dbReference>
<gene>
    <name evidence="2" type="ORF">QRX60_44445</name>
</gene>
<reference evidence="2 3" key="1">
    <citation type="submission" date="2023-06" db="EMBL/GenBank/DDBJ databases">
        <authorList>
            <person name="Oyuntsetseg B."/>
            <person name="Kim S.B."/>
        </authorList>
    </citation>
    <scope>NUCLEOTIDE SEQUENCE [LARGE SCALE GENOMIC DNA]</scope>
    <source>
        <strain evidence="2 3">4-36</strain>
    </source>
</reference>
<sequence>MTEQKPTAVLVHGAFAESASWHGVVERLLARQVDVVAAANPLRGLTSDAAYVRDVVAGIGGPVVLAGHSYGGMVITEAAAGNPAVTGLVYVCAFAPERGESALQLSAKFPGSTLGETLTAYPVATGGTEFAIRPDAFHHQFAADVPAAEAAVMAATQRPVTEAALTEGLPAETPAWRSVPSWFVFGDQDRNIPVALHRYLAERAGAKGVREVAGGSHALSVSDPAAVTAAILDAVGRPAA</sequence>
<name>A0A9Y2NKD2_9PSEU</name>
<organism evidence="2 3">
    <name type="scientific">Amycolatopsis mongoliensis</name>
    <dbReference type="NCBI Taxonomy" id="715475"/>
    <lineage>
        <taxon>Bacteria</taxon>
        <taxon>Bacillati</taxon>
        <taxon>Actinomycetota</taxon>
        <taxon>Actinomycetes</taxon>
        <taxon>Pseudonocardiales</taxon>
        <taxon>Pseudonocardiaceae</taxon>
        <taxon>Amycolatopsis</taxon>
    </lineage>
</organism>
<evidence type="ECO:0000313" key="2">
    <source>
        <dbReference type="EMBL" id="WIY01020.1"/>
    </source>
</evidence>
<evidence type="ECO:0000259" key="1">
    <source>
        <dbReference type="Pfam" id="PF12697"/>
    </source>
</evidence>